<evidence type="ECO:0000313" key="1">
    <source>
        <dbReference type="EMBL" id="KAJ9106186.1"/>
    </source>
</evidence>
<evidence type="ECO:0000313" key="2">
    <source>
        <dbReference type="Proteomes" id="UP001227268"/>
    </source>
</evidence>
<reference evidence="1" key="1">
    <citation type="submission" date="2023-04" db="EMBL/GenBank/DDBJ databases">
        <title>Draft Genome sequencing of Naganishia species isolated from polar environments using Oxford Nanopore Technology.</title>
        <authorList>
            <person name="Leo P."/>
            <person name="Venkateswaran K."/>
        </authorList>
    </citation>
    <scope>NUCLEOTIDE SEQUENCE</scope>
    <source>
        <strain evidence="1">MNA-CCFEE 5423</strain>
    </source>
</reference>
<protein>
    <submittedName>
        <fullName evidence="1">Uncharacterized protein</fullName>
    </submittedName>
</protein>
<sequence length="682" mass="74747">MEFFADLPDDVLIDGILPYLDSLSIDNLGGVSKRLNVLTKDQAFWRRKIRLDFGLDFDLLFDVERPLFGFARSLWKGLRNPRVYVWGSTENHRSGIPQRSVHLQTFRTPPGVPYPVEITSVFKSTSSRVGTQLSGDSSRYPGLVQLKSGGFSFVARDSDGSVWVWGQMDASFFGGQFDFASASKRVVTPTRLGLPFGVKQVSIGRRHMVLLDEEGQVWEMRCYGRAYRHIGIQPRNPPDSPWRVLQVEAGWNWSICLSDNGKIHAWWPFLATYDSTLTPETELDGPLPGNDEDSFQPYSESSIIPVKRGTVGPEVPFELPPIPSLSDTDVFGSDEQQWSDRILDSNHPTVEDPLCVVAVGAGDGFCAALRANGELWVIELKESDAPYSKSWRYLPQLSGPDIRHVSAAFNSVTSYSVTKASSVKFAELSKPNPEFTTVRSPSGWPVRKVVMGDYHSVACDHAGAVFAWGENTAGQLGGGEMGSRGVGDLNKPMLISFGKGDESLGRRSSAATTAQRNAERVQRVTNGDFKPAYRSRRFVFDVAAGGWQSGALVVDLQDYSSPVTGSLSTQDLPTDIQVKDTDALSTSPASGGSDSPPTTRSDQQFETSVVPDIQDSQEYFKNAVPAVQENEIDPRDTAAADLDNSPAQGVPMLRDALRHIRIGYAGRGAVRGRSGMHIPRGA</sequence>
<name>A0ACC2W543_9TREE</name>
<comment type="caution">
    <text evidence="1">The sequence shown here is derived from an EMBL/GenBank/DDBJ whole genome shotgun (WGS) entry which is preliminary data.</text>
</comment>
<gene>
    <name evidence="1" type="ORF">QFC21_001330</name>
</gene>
<accession>A0ACC2W543</accession>
<proteinExistence type="predicted"/>
<keyword evidence="2" id="KW-1185">Reference proteome</keyword>
<dbReference type="Proteomes" id="UP001227268">
    <property type="component" value="Unassembled WGS sequence"/>
</dbReference>
<dbReference type="EMBL" id="JASBWT010000003">
    <property type="protein sequence ID" value="KAJ9106186.1"/>
    <property type="molecule type" value="Genomic_DNA"/>
</dbReference>
<organism evidence="1 2">
    <name type="scientific">Naganishia friedmannii</name>
    <dbReference type="NCBI Taxonomy" id="89922"/>
    <lineage>
        <taxon>Eukaryota</taxon>
        <taxon>Fungi</taxon>
        <taxon>Dikarya</taxon>
        <taxon>Basidiomycota</taxon>
        <taxon>Agaricomycotina</taxon>
        <taxon>Tremellomycetes</taxon>
        <taxon>Filobasidiales</taxon>
        <taxon>Filobasidiaceae</taxon>
        <taxon>Naganishia</taxon>
    </lineage>
</organism>